<dbReference type="AlphaFoldDB" id="A0AA96WFB9"/>
<dbReference type="Gene3D" id="2.40.128.260">
    <property type="entry name" value="Type IV secretion system, VirB10/TraB/TrbI"/>
    <property type="match status" value="1"/>
</dbReference>
<organism evidence="2">
    <name type="scientific">Leptolyngbya sp. NK1-12</name>
    <dbReference type="NCBI Taxonomy" id="2547451"/>
    <lineage>
        <taxon>Bacteria</taxon>
        <taxon>Bacillati</taxon>
        <taxon>Cyanobacteriota</taxon>
        <taxon>Cyanophyceae</taxon>
        <taxon>Leptolyngbyales</taxon>
        <taxon>Leptolyngbyaceae</taxon>
        <taxon>Leptolyngbya group</taxon>
        <taxon>Leptolyngbya</taxon>
    </lineage>
</organism>
<reference evidence="2" key="1">
    <citation type="submission" date="2020-05" db="EMBL/GenBank/DDBJ databases">
        <authorList>
            <person name="Zhu T."/>
            <person name="Keshari N."/>
            <person name="Lu X."/>
        </authorList>
    </citation>
    <scope>NUCLEOTIDE SEQUENCE</scope>
    <source>
        <strain evidence="2">NK1-12</strain>
    </source>
</reference>
<dbReference type="RefSeq" id="WP_316429618.1">
    <property type="nucleotide sequence ID" value="NZ_CP053586.1"/>
</dbReference>
<feature type="chain" id="PRO_5041666268" description="Conjugal transfer protein TrbI" evidence="1">
    <location>
        <begin position="26"/>
        <end position="243"/>
    </location>
</feature>
<sequence length="243" mass="26119">MKLTPRWQSSTALALALAMTGSVLAPLGWARSVAAADTNRIAQVFPPEWRNNLPPRSTPGRVPDSWGYRSIIRAGTIIPTSYERDKIVVTPTETAELTLTVASDIRSAGGTVLIPAGSEINGELRPTSGGTQFVAEELVLDNGERYPIEATSDVITRRETITRRSDPEIFQGVAIGAVAASILGEIFGNVELWQVLGGAGVGALGSLLIRNRERVEVIVVDPATDLDLQLESDFVLNPRSVQY</sequence>
<proteinExistence type="predicted"/>
<keyword evidence="1" id="KW-0732">Signal</keyword>
<evidence type="ECO:0008006" key="3">
    <source>
        <dbReference type="Google" id="ProtNLM"/>
    </source>
</evidence>
<name>A0AA96WFB9_9CYAN</name>
<protein>
    <recommendedName>
        <fullName evidence="3">Conjugal transfer protein TrbI</fullName>
    </recommendedName>
</protein>
<accession>A0AA96WFB9</accession>
<feature type="signal peptide" evidence="1">
    <location>
        <begin position="1"/>
        <end position="25"/>
    </location>
</feature>
<gene>
    <name evidence="2" type="ORF">HJG54_15015</name>
</gene>
<evidence type="ECO:0000256" key="1">
    <source>
        <dbReference type="SAM" id="SignalP"/>
    </source>
</evidence>
<evidence type="ECO:0000313" key="2">
    <source>
        <dbReference type="EMBL" id="WNZ24040.1"/>
    </source>
</evidence>
<dbReference type="EMBL" id="CP053586">
    <property type="protein sequence ID" value="WNZ24040.1"/>
    <property type="molecule type" value="Genomic_DNA"/>
</dbReference>
<dbReference type="InterPro" id="IPR042217">
    <property type="entry name" value="T4SS_VirB10/TrbI"/>
</dbReference>